<name>A0AAV6H961_9TELE</name>
<keyword evidence="1" id="KW-0238">DNA-binding</keyword>
<feature type="compositionally biased region" description="Acidic residues" evidence="2">
    <location>
        <begin position="271"/>
        <end position="286"/>
    </location>
</feature>
<dbReference type="Pfam" id="PF02257">
    <property type="entry name" value="RFX_DNA_binding"/>
    <property type="match status" value="2"/>
</dbReference>
<dbReference type="EMBL" id="JADWDJ010000004">
    <property type="protein sequence ID" value="KAG5282575.1"/>
    <property type="molecule type" value="Genomic_DNA"/>
</dbReference>
<feature type="domain" description="RFX-type winged-helix" evidence="3">
    <location>
        <begin position="153"/>
        <end position="228"/>
    </location>
</feature>
<dbReference type="Gene3D" id="1.10.10.10">
    <property type="entry name" value="Winged helix-like DNA-binding domain superfamily/Winged helix DNA-binding domain"/>
    <property type="match status" value="2"/>
</dbReference>
<dbReference type="InterPro" id="IPR036388">
    <property type="entry name" value="WH-like_DNA-bd_sf"/>
</dbReference>
<dbReference type="PROSITE" id="PS51526">
    <property type="entry name" value="RFX_DBD"/>
    <property type="match status" value="2"/>
</dbReference>
<proteinExistence type="predicted"/>
<evidence type="ECO:0000259" key="3">
    <source>
        <dbReference type="PROSITE" id="PS51526"/>
    </source>
</evidence>
<dbReference type="GO" id="GO:0000978">
    <property type="term" value="F:RNA polymerase II cis-regulatory region sequence-specific DNA binding"/>
    <property type="evidence" value="ECO:0007669"/>
    <property type="project" value="TreeGrafter"/>
</dbReference>
<feature type="compositionally biased region" description="Acidic residues" evidence="2">
    <location>
        <begin position="242"/>
        <end position="264"/>
    </location>
</feature>
<dbReference type="GO" id="GO:0000981">
    <property type="term" value="F:DNA-binding transcription factor activity, RNA polymerase II-specific"/>
    <property type="evidence" value="ECO:0007669"/>
    <property type="project" value="TreeGrafter"/>
</dbReference>
<reference evidence="4" key="1">
    <citation type="submission" date="2020-10" db="EMBL/GenBank/DDBJ databases">
        <title>Chromosome-scale genome assembly of the Allis shad, Alosa alosa.</title>
        <authorList>
            <person name="Margot Z."/>
            <person name="Christophe K."/>
            <person name="Cabau C."/>
            <person name="Louis A."/>
            <person name="Berthelot C."/>
            <person name="Parey E."/>
            <person name="Roest Crollius H."/>
            <person name="Montfort J."/>
            <person name="Robinson-Rechavi M."/>
            <person name="Bucao C."/>
            <person name="Bouchez O."/>
            <person name="Gislard M."/>
            <person name="Lluch J."/>
            <person name="Milhes M."/>
            <person name="Lampietro C."/>
            <person name="Lopez Roques C."/>
            <person name="Donnadieu C."/>
            <person name="Braasch I."/>
            <person name="Desvignes T."/>
            <person name="Postlethwait J."/>
            <person name="Bobe J."/>
            <person name="Guiguen Y."/>
        </authorList>
    </citation>
    <scope>NUCLEOTIDE SEQUENCE</scope>
    <source>
        <strain evidence="4">M-15738</strain>
        <tissue evidence="4">Blood</tissue>
    </source>
</reference>
<dbReference type="InterPro" id="IPR039779">
    <property type="entry name" value="RFX-like"/>
</dbReference>
<dbReference type="PANTHER" id="PTHR12619">
    <property type="entry name" value="RFX TRANSCRIPTION FACTOR FAMILY"/>
    <property type="match status" value="1"/>
</dbReference>
<sequence>MIGFWGHLGNALRAVISDRYFPIQINCEGPVMKSESVHDKKEYFILGRQWLKEHYEASEGHNVARRVLYEQYMQHCKEEKLKPMSSALLGIVVHSTFMKLNMRRLGPRGNSEYHYTGMRLKRRSPLNQQENAGDSTTETKAKGKLVVKTHAGWRQWLNDNYVVAAGMSMPRSAVYDQLLWHCHECNLDPISSSALGKLISSVFPEIMTRRLGTRGNSEYHYWGMQLKEDSPLMRLREACPAEMEEEGDSENCAEKTEDDSEEIVEEKKQDEPEDLEITEDDSEELVEEKKKNTRGGRASQKKPVSGKKTGSRTSRRT</sequence>
<dbReference type="PANTHER" id="PTHR12619:SF33">
    <property type="entry name" value="RFX, ISOFORM H"/>
    <property type="match status" value="1"/>
</dbReference>
<organism evidence="4 5">
    <name type="scientific">Alosa alosa</name>
    <name type="common">allis shad</name>
    <dbReference type="NCBI Taxonomy" id="278164"/>
    <lineage>
        <taxon>Eukaryota</taxon>
        <taxon>Metazoa</taxon>
        <taxon>Chordata</taxon>
        <taxon>Craniata</taxon>
        <taxon>Vertebrata</taxon>
        <taxon>Euteleostomi</taxon>
        <taxon>Actinopterygii</taxon>
        <taxon>Neopterygii</taxon>
        <taxon>Teleostei</taxon>
        <taxon>Clupei</taxon>
        <taxon>Clupeiformes</taxon>
        <taxon>Clupeoidei</taxon>
        <taxon>Clupeidae</taxon>
        <taxon>Alosa</taxon>
    </lineage>
</organism>
<evidence type="ECO:0000313" key="5">
    <source>
        <dbReference type="Proteomes" id="UP000823561"/>
    </source>
</evidence>
<dbReference type="AlphaFoldDB" id="A0AAV6H961"/>
<dbReference type="Proteomes" id="UP000823561">
    <property type="component" value="Chromosome 4"/>
</dbReference>
<dbReference type="InterPro" id="IPR036390">
    <property type="entry name" value="WH_DNA-bd_sf"/>
</dbReference>
<feature type="domain" description="RFX-type winged-helix" evidence="3">
    <location>
        <begin position="47"/>
        <end position="122"/>
    </location>
</feature>
<evidence type="ECO:0000256" key="2">
    <source>
        <dbReference type="SAM" id="MobiDB-lite"/>
    </source>
</evidence>
<dbReference type="SUPFAM" id="SSF46785">
    <property type="entry name" value="Winged helix' DNA-binding domain"/>
    <property type="match status" value="2"/>
</dbReference>
<evidence type="ECO:0000256" key="1">
    <source>
        <dbReference type="ARBA" id="ARBA00023125"/>
    </source>
</evidence>
<keyword evidence="5" id="KW-1185">Reference proteome</keyword>
<comment type="caution">
    <text evidence="4">The sequence shown here is derived from an EMBL/GenBank/DDBJ whole genome shotgun (WGS) entry which is preliminary data.</text>
</comment>
<dbReference type="InterPro" id="IPR003150">
    <property type="entry name" value="DNA-bd_RFX"/>
</dbReference>
<accession>A0AAV6H961</accession>
<protein>
    <recommendedName>
        <fullName evidence="3">RFX-type winged-helix domain-containing protein</fullName>
    </recommendedName>
</protein>
<evidence type="ECO:0000313" key="4">
    <source>
        <dbReference type="EMBL" id="KAG5282575.1"/>
    </source>
</evidence>
<feature type="region of interest" description="Disordered" evidence="2">
    <location>
        <begin position="240"/>
        <end position="317"/>
    </location>
</feature>
<gene>
    <name evidence="4" type="ORF">AALO_G00057510</name>
</gene>